<dbReference type="InterPro" id="IPR035488">
    <property type="entry name" value="FrlB_SIS"/>
</dbReference>
<dbReference type="OrthoDB" id="9782098at2"/>
<dbReference type="SUPFAM" id="SSF53697">
    <property type="entry name" value="SIS domain"/>
    <property type="match status" value="1"/>
</dbReference>
<accession>A0A1L8R6B0</accession>
<dbReference type="InterPro" id="IPR024713">
    <property type="entry name" value="Fructosamine_deglycase_FrlB"/>
</dbReference>
<dbReference type="EMBL" id="JXKG01000008">
    <property type="protein sequence ID" value="OJG15287.1"/>
    <property type="molecule type" value="Genomic_DNA"/>
</dbReference>
<dbReference type="PIRSF" id="PIRSF009290">
    <property type="entry name" value="FrlB"/>
    <property type="match status" value="1"/>
</dbReference>
<dbReference type="InterPro" id="IPR035490">
    <property type="entry name" value="GlmS/FrlB_SIS"/>
</dbReference>
<comment type="subunit">
    <text evidence="1">Homooctamer.</text>
</comment>
<dbReference type="RefSeq" id="WP_071864674.1">
    <property type="nucleotide sequence ID" value="NZ_JBHLVQ010000012.1"/>
</dbReference>
<dbReference type="AlphaFoldDB" id="A0A1L8R6B0"/>
<dbReference type="Proteomes" id="UP000182835">
    <property type="component" value="Unassembled WGS sequence"/>
</dbReference>
<dbReference type="CDD" id="cd05009">
    <property type="entry name" value="SIS_GlmS_GlmD_2"/>
    <property type="match status" value="1"/>
</dbReference>
<dbReference type="GO" id="GO:0006047">
    <property type="term" value="P:UDP-N-acetylglucosamine metabolic process"/>
    <property type="evidence" value="ECO:0007669"/>
    <property type="project" value="TreeGrafter"/>
</dbReference>
<reference evidence="4 6" key="2">
    <citation type="submission" date="2015-08" db="EMBL/GenBank/DDBJ databases">
        <title>Enterococcus genome sequence.</title>
        <authorList>
            <person name="Acedo J.Z."/>
            <person name="Vederas J.C."/>
        </authorList>
    </citation>
    <scope>NUCLEOTIDE SEQUENCE [LARGE SCALE GENOMIC DNA]</scope>
    <source>
        <strain evidence="4 6">49</strain>
    </source>
</reference>
<dbReference type="PANTHER" id="PTHR10937">
    <property type="entry name" value="GLUCOSAMINE--FRUCTOSE-6-PHOSPHATE AMINOTRANSFERASE, ISOMERIZING"/>
    <property type="match status" value="1"/>
</dbReference>
<dbReference type="GO" id="GO:0016853">
    <property type="term" value="F:isomerase activity"/>
    <property type="evidence" value="ECO:0007669"/>
    <property type="project" value="UniProtKB-KW"/>
</dbReference>
<name>A0A1L8R6B0_9ENTE</name>
<gene>
    <name evidence="4" type="ORF">AKL21_07940</name>
    <name evidence="3" type="ORF">RU96_GL002338</name>
</gene>
<sequence length="325" mass="36681">MNSKLSPKEIVKEIVSNKEVKSIVFVGCGASKADLYPAKYFLDQNANQLRVSHFTANEFNYATPRSVDEHTVVISASLGGTTPETVQANAVAKEKGATVISLTRSVDSPLTKDADYVIYHRFSENYAAKLEKTGFCLQLAVELLNQIEGYADYDKMMAGFSKIYDLSQVSAENARLQAKQFAERFKDEKVIYVMSSGATHEVAYSSSICLLMEMQWINSGTFHAGEFFHGPFEITDKNVPFILLMNDGRTRAIDARALTFLDRFDAKTEVVDALDWGLSAEIDKEVLDYFNPFVITAVFRVYAEELAKARQHPLTKRRYMWKLEY</sequence>
<dbReference type="InterPro" id="IPR001347">
    <property type="entry name" value="SIS_dom"/>
</dbReference>
<evidence type="ECO:0000313" key="5">
    <source>
        <dbReference type="Proteomes" id="UP000182835"/>
    </source>
</evidence>
<dbReference type="CDD" id="cd05710">
    <property type="entry name" value="SIS_1"/>
    <property type="match status" value="1"/>
</dbReference>
<feature type="domain" description="SIS" evidence="2">
    <location>
        <begin position="10"/>
        <end position="150"/>
    </location>
</feature>
<evidence type="ECO:0000313" key="6">
    <source>
        <dbReference type="Proteomes" id="UP000216797"/>
    </source>
</evidence>
<keyword evidence="6" id="KW-1185">Reference proteome</keyword>
<keyword evidence="4" id="KW-0413">Isomerase</keyword>
<dbReference type="STRING" id="317010.RU96_GL002338"/>
<dbReference type="Gene3D" id="3.40.50.10490">
    <property type="entry name" value="Glucose-6-phosphate isomerase like protein, domain 1"/>
    <property type="match status" value="1"/>
</dbReference>
<evidence type="ECO:0000313" key="4">
    <source>
        <dbReference type="EMBL" id="PAB00413.1"/>
    </source>
</evidence>
<dbReference type="GO" id="GO:0016787">
    <property type="term" value="F:hydrolase activity"/>
    <property type="evidence" value="ECO:0007669"/>
    <property type="project" value="UniProtKB-KW"/>
</dbReference>
<dbReference type="EMBL" id="LHUG01000006">
    <property type="protein sequence ID" value="PAB00413.1"/>
    <property type="molecule type" value="Genomic_DNA"/>
</dbReference>
<evidence type="ECO:0000259" key="2">
    <source>
        <dbReference type="PROSITE" id="PS51464"/>
    </source>
</evidence>
<protein>
    <recommendedName>
        <fullName evidence="1">Fructosamine deglycase</fullName>
        <ecNumber evidence="1">3.5.-.-</ecNumber>
    </recommendedName>
</protein>
<reference evidence="3 5" key="1">
    <citation type="submission" date="2014-12" db="EMBL/GenBank/DDBJ databases">
        <title>Draft genome sequences of 29 type strains of Enterococci.</title>
        <authorList>
            <person name="Zhong Z."/>
            <person name="Sun Z."/>
            <person name="Liu W."/>
            <person name="Zhang W."/>
            <person name="Zhang H."/>
        </authorList>
    </citation>
    <scope>NUCLEOTIDE SEQUENCE [LARGE SCALE GENOMIC DNA]</scope>
    <source>
        <strain evidence="3 5">DSM 21207</strain>
    </source>
</reference>
<dbReference type="Gene3D" id="3.40.50.12570">
    <property type="match status" value="1"/>
</dbReference>
<keyword evidence="1" id="KW-0378">Hydrolase</keyword>
<dbReference type="GO" id="GO:0004360">
    <property type="term" value="F:glutamine-fructose-6-phosphate transaminase (isomerizing) activity"/>
    <property type="evidence" value="ECO:0007669"/>
    <property type="project" value="TreeGrafter"/>
</dbReference>
<comment type="function">
    <text evidence="1">Catalyzes the conversion of a range of fructosamine 6-phosphates to glucose 6-phosphate and a free amino acid.</text>
</comment>
<evidence type="ECO:0000313" key="3">
    <source>
        <dbReference type="EMBL" id="OJG15287.1"/>
    </source>
</evidence>
<comment type="caution">
    <text evidence="3">The sequence shown here is derived from an EMBL/GenBank/DDBJ whole genome shotgun (WGS) entry which is preliminary data.</text>
</comment>
<dbReference type="InterPro" id="IPR046348">
    <property type="entry name" value="SIS_dom_sf"/>
</dbReference>
<dbReference type="EC" id="3.5.-.-" evidence="1"/>
<proteinExistence type="predicted"/>
<dbReference type="Proteomes" id="UP000216797">
    <property type="component" value="Unassembled WGS sequence"/>
</dbReference>
<dbReference type="Gene3D" id="1.10.10.2240">
    <property type="match status" value="1"/>
</dbReference>
<dbReference type="PANTHER" id="PTHR10937:SF14">
    <property type="entry name" value="FRUCTOSELYSINE 6-PHOSPHATE DEGLYCASE"/>
    <property type="match status" value="1"/>
</dbReference>
<dbReference type="PROSITE" id="PS51464">
    <property type="entry name" value="SIS"/>
    <property type="match status" value="1"/>
</dbReference>
<evidence type="ECO:0000256" key="1">
    <source>
        <dbReference type="PIRNR" id="PIRNR009290"/>
    </source>
</evidence>
<dbReference type="Pfam" id="PF01380">
    <property type="entry name" value="SIS"/>
    <property type="match status" value="1"/>
</dbReference>
<keyword evidence="1" id="KW-0119">Carbohydrate metabolism</keyword>
<dbReference type="GO" id="GO:0006487">
    <property type="term" value="P:protein N-linked glycosylation"/>
    <property type="evidence" value="ECO:0007669"/>
    <property type="project" value="TreeGrafter"/>
</dbReference>
<organism evidence="3 5">
    <name type="scientific">Enterococcus canintestini</name>
    <dbReference type="NCBI Taxonomy" id="317010"/>
    <lineage>
        <taxon>Bacteria</taxon>
        <taxon>Bacillati</taxon>
        <taxon>Bacillota</taxon>
        <taxon>Bacilli</taxon>
        <taxon>Lactobacillales</taxon>
        <taxon>Enterococcaceae</taxon>
        <taxon>Enterococcus</taxon>
    </lineage>
</organism>
<dbReference type="GO" id="GO:0006002">
    <property type="term" value="P:fructose 6-phosphate metabolic process"/>
    <property type="evidence" value="ECO:0007669"/>
    <property type="project" value="TreeGrafter"/>
</dbReference>
<dbReference type="GO" id="GO:0097367">
    <property type="term" value="F:carbohydrate derivative binding"/>
    <property type="evidence" value="ECO:0007669"/>
    <property type="project" value="InterPro"/>
</dbReference>